<dbReference type="EMBL" id="MU864480">
    <property type="protein sequence ID" value="KAK4184625.1"/>
    <property type="molecule type" value="Genomic_DNA"/>
</dbReference>
<dbReference type="AlphaFoldDB" id="A0AAN6WNN8"/>
<reference evidence="1" key="1">
    <citation type="journal article" date="2023" name="Mol. Phylogenet. Evol.">
        <title>Genome-scale phylogeny and comparative genomics of the fungal order Sordariales.</title>
        <authorList>
            <person name="Hensen N."/>
            <person name="Bonometti L."/>
            <person name="Westerberg I."/>
            <person name="Brannstrom I.O."/>
            <person name="Guillou S."/>
            <person name="Cros-Aarteil S."/>
            <person name="Calhoun S."/>
            <person name="Haridas S."/>
            <person name="Kuo A."/>
            <person name="Mondo S."/>
            <person name="Pangilinan J."/>
            <person name="Riley R."/>
            <person name="LaButti K."/>
            <person name="Andreopoulos B."/>
            <person name="Lipzen A."/>
            <person name="Chen C."/>
            <person name="Yan M."/>
            <person name="Daum C."/>
            <person name="Ng V."/>
            <person name="Clum A."/>
            <person name="Steindorff A."/>
            <person name="Ohm R.A."/>
            <person name="Martin F."/>
            <person name="Silar P."/>
            <person name="Natvig D.O."/>
            <person name="Lalanne C."/>
            <person name="Gautier V."/>
            <person name="Ament-Velasquez S.L."/>
            <person name="Kruys A."/>
            <person name="Hutchinson M.I."/>
            <person name="Powell A.J."/>
            <person name="Barry K."/>
            <person name="Miller A.N."/>
            <person name="Grigoriev I.V."/>
            <person name="Debuchy R."/>
            <person name="Gladieux P."/>
            <person name="Hiltunen Thoren M."/>
            <person name="Johannesson H."/>
        </authorList>
    </citation>
    <scope>NUCLEOTIDE SEQUENCE</scope>
    <source>
        <strain evidence="1">PSN309</strain>
    </source>
</reference>
<gene>
    <name evidence="1" type="ORF">QBC35DRAFT_466277</name>
</gene>
<reference evidence="1" key="2">
    <citation type="submission" date="2023-05" db="EMBL/GenBank/DDBJ databases">
        <authorList>
            <consortium name="Lawrence Berkeley National Laboratory"/>
            <person name="Steindorff A."/>
            <person name="Hensen N."/>
            <person name="Bonometti L."/>
            <person name="Westerberg I."/>
            <person name="Brannstrom I.O."/>
            <person name="Guillou S."/>
            <person name="Cros-Aarteil S."/>
            <person name="Calhoun S."/>
            <person name="Haridas S."/>
            <person name="Kuo A."/>
            <person name="Mondo S."/>
            <person name="Pangilinan J."/>
            <person name="Riley R."/>
            <person name="Labutti K."/>
            <person name="Andreopoulos B."/>
            <person name="Lipzen A."/>
            <person name="Chen C."/>
            <person name="Yanf M."/>
            <person name="Daum C."/>
            <person name="Ng V."/>
            <person name="Clum A."/>
            <person name="Ohm R."/>
            <person name="Martin F."/>
            <person name="Silar P."/>
            <person name="Natvig D."/>
            <person name="Lalanne C."/>
            <person name="Gautier V."/>
            <person name="Ament-Velasquez S.L."/>
            <person name="Kruys A."/>
            <person name="Hutchinson M.I."/>
            <person name="Powell A.J."/>
            <person name="Barry K."/>
            <person name="Miller A.N."/>
            <person name="Grigoriev I.V."/>
            <person name="Debuchy R."/>
            <person name="Gladieux P."/>
            <person name="Thoren M.H."/>
            <person name="Johannesson H."/>
        </authorList>
    </citation>
    <scope>NUCLEOTIDE SEQUENCE</scope>
    <source>
        <strain evidence="1">PSN309</strain>
    </source>
</reference>
<proteinExistence type="predicted"/>
<evidence type="ECO:0000313" key="2">
    <source>
        <dbReference type="Proteomes" id="UP001302126"/>
    </source>
</evidence>
<comment type="caution">
    <text evidence="1">The sequence shown here is derived from an EMBL/GenBank/DDBJ whole genome shotgun (WGS) entry which is preliminary data.</text>
</comment>
<keyword evidence="2" id="KW-1185">Reference proteome</keyword>
<dbReference type="Proteomes" id="UP001302126">
    <property type="component" value="Unassembled WGS sequence"/>
</dbReference>
<name>A0AAN6WNN8_9PEZI</name>
<accession>A0AAN6WNN8</accession>
<protein>
    <submittedName>
        <fullName evidence="1">Uncharacterized protein</fullName>
    </submittedName>
</protein>
<sequence>MDRGDQVELHRRRPTVTEAVAECLLGNVEELSRPSQNRLMSLLLSAHIGSQVRLTDPVIMTLAATLHDADPVELNKVEIFVCSSLPGKWGDSHEDFILVEMSTEALLVLISIAQSRSGNTVEVVNSIFRRLSASTDSVALLPSWISQITYIFGSKHLPWLETSSELPYLPTTNPELLSRVARILNHLKVYDIVDGFLRIPGFGQLVEDCRKNAQPRKFGYIMEEWVAEGLLAVWDAEKGNYRWPESTGNAEVPS</sequence>
<evidence type="ECO:0000313" key="1">
    <source>
        <dbReference type="EMBL" id="KAK4184625.1"/>
    </source>
</evidence>
<organism evidence="1 2">
    <name type="scientific">Podospora australis</name>
    <dbReference type="NCBI Taxonomy" id="1536484"/>
    <lineage>
        <taxon>Eukaryota</taxon>
        <taxon>Fungi</taxon>
        <taxon>Dikarya</taxon>
        <taxon>Ascomycota</taxon>
        <taxon>Pezizomycotina</taxon>
        <taxon>Sordariomycetes</taxon>
        <taxon>Sordariomycetidae</taxon>
        <taxon>Sordariales</taxon>
        <taxon>Podosporaceae</taxon>
        <taxon>Podospora</taxon>
    </lineage>
</organism>